<dbReference type="PIRSF" id="PIRSF009151">
    <property type="entry name" value="DUF779"/>
    <property type="match status" value="1"/>
</dbReference>
<evidence type="ECO:0000313" key="1">
    <source>
        <dbReference type="EMBL" id="KLD97571.1"/>
    </source>
</evidence>
<dbReference type="RefSeq" id="WP_004510437.1">
    <property type="nucleotide sequence ID" value="NZ_JAIQ01000146.1"/>
</dbReference>
<proteinExistence type="predicted"/>
<comment type="caution">
    <text evidence="1">The sequence shown here is derived from an EMBL/GenBank/DDBJ whole genome shotgun (WGS) entry which is preliminary data.</text>
</comment>
<accession>A0A0G9JTG4</accession>
<protein>
    <submittedName>
        <fullName evidence="1">UDP-glucose 4-epimerase</fullName>
    </submittedName>
</protein>
<dbReference type="AlphaFoldDB" id="A0A0G9JTG4"/>
<gene>
    <name evidence="1" type="ORF">AA20_10765</name>
</gene>
<dbReference type="InterPro" id="IPR008497">
    <property type="entry name" value="DUF779"/>
</dbReference>
<name>A0A0G9JTG4_9BACT</name>
<dbReference type="EMBL" id="JAIQ01000146">
    <property type="protein sequence ID" value="KLD97571.1"/>
    <property type="molecule type" value="Genomic_DNA"/>
</dbReference>
<reference evidence="1 2" key="1">
    <citation type="submission" date="2014-01" db="EMBL/GenBank/DDBJ databases">
        <title>Development of a Comparative Genomic Fingerprinting Assay for High Resolution Genotyping of Arcobacter butzleri.</title>
        <authorList>
            <person name="Webb A.L."/>
            <person name="Inglis G.D."/>
            <person name="Kruczkiewicz P."/>
            <person name="Selinger L.B."/>
            <person name="Taboada E.N."/>
        </authorList>
    </citation>
    <scope>NUCLEOTIDE SEQUENCE [LARGE SCALE GENOMIC DNA]</scope>
    <source>
        <strain evidence="1 2">L348</strain>
    </source>
</reference>
<sequence length="129" mass="14810">MALKRLDVTPKAAQVIEKLKELHGELVFNQSGGCCDGTAPMCYEKGDFIVPSRNIKLGEICGCEFFIDHEQYEYFKQTFITIDVKEEKSAFGNSFSLEIDLGYQFITQSRIFTDDEYRQLLEEEKKASN</sequence>
<evidence type="ECO:0000313" key="2">
    <source>
        <dbReference type="Proteomes" id="UP000035514"/>
    </source>
</evidence>
<dbReference type="Pfam" id="PF05610">
    <property type="entry name" value="DUF779"/>
    <property type="match status" value="1"/>
</dbReference>
<dbReference type="Proteomes" id="UP000035514">
    <property type="component" value="Unassembled WGS sequence"/>
</dbReference>
<dbReference type="PATRIC" id="fig|1447256.3.peg.2103"/>
<organism evidence="1 2">
    <name type="scientific">Aliarcobacter butzleri L348</name>
    <dbReference type="NCBI Taxonomy" id="1447256"/>
    <lineage>
        <taxon>Bacteria</taxon>
        <taxon>Pseudomonadati</taxon>
        <taxon>Campylobacterota</taxon>
        <taxon>Epsilonproteobacteria</taxon>
        <taxon>Campylobacterales</taxon>
        <taxon>Arcobacteraceae</taxon>
        <taxon>Aliarcobacter</taxon>
    </lineage>
</organism>